<dbReference type="Pfam" id="PF00151">
    <property type="entry name" value="Lipase"/>
    <property type="match status" value="1"/>
</dbReference>
<sequence length="92" mass="10837">MRREFQCFDLWPPYTNTNWHLPSSPSEQNIHFKLFTTHNRNNPQLLSAQDANSLRNSHWDANKQTKFIVHGFTDSSTNEWIPPMVNALLQKV</sequence>
<name>A0ABD0KBY8_9CAEN</name>
<evidence type="ECO:0000313" key="7">
    <source>
        <dbReference type="Proteomes" id="UP001519460"/>
    </source>
</evidence>
<dbReference type="InterPro" id="IPR029058">
    <property type="entry name" value="AB_hydrolase_fold"/>
</dbReference>
<comment type="subcellular location">
    <subcellularLocation>
        <location evidence="1">Secreted</location>
    </subcellularLocation>
</comment>
<dbReference type="PANTHER" id="PTHR11610">
    <property type="entry name" value="LIPASE"/>
    <property type="match status" value="1"/>
</dbReference>
<dbReference type="AlphaFoldDB" id="A0ABD0KBY8"/>
<feature type="domain" description="Lipase" evidence="5">
    <location>
        <begin position="20"/>
        <end position="91"/>
    </location>
</feature>
<dbReference type="Gene3D" id="3.40.50.1820">
    <property type="entry name" value="alpha/beta hydrolase"/>
    <property type="match status" value="1"/>
</dbReference>
<evidence type="ECO:0000256" key="3">
    <source>
        <dbReference type="ARBA" id="ARBA00022525"/>
    </source>
</evidence>
<evidence type="ECO:0000259" key="5">
    <source>
        <dbReference type="Pfam" id="PF00151"/>
    </source>
</evidence>
<dbReference type="EMBL" id="JACVVK020000209">
    <property type="protein sequence ID" value="KAK7484520.1"/>
    <property type="molecule type" value="Genomic_DNA"/>
</dbReference>
<reference evidence="6 7" key="1">
    <citation type="journal article" date="2023" name="Sci. Data">
        <title>Genome assembly of the Korean intertidal mud-creeper Batillaria attramentaria.</title>
        <authorList>
            <person name="Patra A.K."/>
            <person name="Ho P.T."/>
            <person name="Jun S."/>
            <person name="Lee S.J."/>
            <person name="Kim Y."/>
            <person name="Won Y.J."/>
        </authorList>
    </citation>
    <scope>NUCLEOTIDE SEQUENCE [LARGE SCALE GENOMIC DNA]</scope>
    <source>
        <strain evidence="6">Wonlab-2016</strain>
    </source>
</reference>
<dbReference type="InterPro" id="IPR013818">
    <property type="entry name" value="Lipase"/>
</dbReference>
<keyword evidence="7" id="KW-1185">Reference proteome</keyword>
<evidence type="ECO:0000256" key="2">
    <source>
        <dbReference type="ARBA" id="ARBA00010701"/>
    </source>
</evidence>
<organism evidence="6 7">
    <name type="scientific">Batillaria attramentaria</name>
    <dbReference type="NCBI Taxonomy" id="370345"/>
    <lineage>
        <taxon>Eukaryota</taxon>
        <taxon>Metazoa</taxon>
        <taxon>Spiralia</taxon>
        <taxon>Lophotrochozoa</taxon>
        <taxon>Mollusca</taxon>
        <taxon>Gastropoda</taxon>
        <taxon>Caenogastropoda</taxon>
        <taxon>Sorbeoconcha</taxon>
        <taxon>Cerithioidea</taxon>
        <taxon>Batillariidae</taxon>
        <taxon>Batillaria</taxon>
    </lineage>
</organism>
<dbReference type="SUPFAM" id="SSF53474">
    <property type="entry name" value="alpha/beta-Hydrolases"/>
    <property type="match status" value="1"/>
</dbReference>
<comment type="similarity">
    <text evidence="2 4">Belongs to the AB hydrolase superfamily. Lipase family.</text>
</comment>
<dbReference type="GO" id="GO:0005576">
    <property type="term" value="C:extracellular region"/>
    <property type="evidence" value="ECO:0007669"/>
    <property type="project" value="UniProtKB-SubCell"/>
</dbReference>
<accession>A0ABD0KBY8</accession>
<evidence type="ECO:0000256" key="1">
    <source>
        <dbReference type="ARBA" id="ARBA00004613"/>
    </source>
</evidence>
<evidence type="ECO:0000313" key="6">
    <source>
        <dbReference type="EMBL" id="KAK7484520.1"/>
    </source>
</evidence>
<protein>
    <recommendedName>
        <fullName evidence="5">Lipase domain-containing protein</fullName>
    </recommendedName>
</protein>
<gene>
    <name evidence="6" type="ORF">BaRGS_00024276</name>
</gene>
<keyword evidence="3" id="KW-0964">Secreted</keyword>
<comment type="caution">
    <text evidence="6">The sequence shown here is derived from an EMBL/GenBank/DDBJ whole genome shotgun (WGS) entry which is preliminary data.</text>
</comment>
<evidence type="ECO:0000256" key="4">
    <source>
        <dbReference type="RuleBase" id="RU004262"/>
    </source>
</evidence>
<dbReference type="Proteomes" id="UP001519460">
    <property type="component" value="Unassembled WGS sequence"/>
</dbReference>
<dbReference type="InterPro" id="IPR000734">
    <property type="entry name" value="TAG_lipase"/>
</dbReference>
<dbReference type="PANTHER" id="PTHR11610:SF173">
    <property type="entry name" value="LIPASE DOMAIN-CONTAINING PROTEIN-RELATED"/>
    <property type="match status" value="1"/>
</dbReference>
<proteinExistence type="inferred from homology"/>